<evidence type="ECO:0000256" key="7">
    <source>
        <dbReference type="ARBA" id="ARBA00022949"/>
    </source>
</evidence>
<comment type="similarity">
    <text evidence="12">Belongs to the pannexin family.</text>
</comment>
<comment type="subcellular location">
    <subcellularLocation>
        <location evidence="1">Cell junction</location>
        <location evidence="1">Gap junction</location>
    </subcellularLocation>
    <subcellularLocation>
        <location evidence="2 12">Cell membrane</location>
        <topology evidence="2 12">Multi-pass membrane protein</topology>
    </subcellularLocation>
</comment>
<reference evidence="13" key="1">
    <citation type="submission" date="2020-08" db="EMBL/GenBank/DDBJ databases">
        <title>Multicomponent nature underlies the extraordinary mechanical properties of spider dragline silk.</title>
        <authorList>
            <person name="Kono N."/>
            <person name="Nakamura H."/>
            <person name="Mori M."/>
            <person name="Yoshida Y."/>
            <person name="Ohtoshi R."/>
            <person name="Malay A.D."/>
            <person name="Moran D.A.P."/>
            <person name="Tomita M."/>
            <person name="Numata K."/>
            <person name="Arakawa K."/>
        </authorList>
    </citation>
    <scope>NUCLEOTIDE SEQUENCE</scope>
</reference>
<feature type="transmembrane region" description="Helical" evidence="12">
    <location>
        <begin position="276"/>
        <end position="303"/>
    </location>
</feature>
<feature type="transmembrane region" description="Helical" evidence="12">
    <location>
        <begin position="28"/>
        <end position="49"/>
    </location>
</feature>
<keyword evidence="4" id="KW-1003">Cell membrane</keyword>
<comment type="caution">
    <text evidence="12">Lacks conserved residue(s) required for the propagation of feature annotation.</text>
</comment>
<dbReference type="Proteomes" id="UP000886998">
    <property type="component" value="Unassembled WGS sequence"/>
</dbReference>
<dbReference type="OrthoDB" id="5867527at2759"/>
<dbReference type="EMBL" id="BMAV01025033">
    <property type="protein sequence ID" value="GFS37883.1"/>
    <property type="molecule type" value="Genomic_DNA"/>
</dbReference>
<dbReference type="GO" id="GO:0005243">
    <property type="term" value="F:gap junction channel activity"/>
    <property type="evidence" value="ECO:0007669"/>
    <property type="project" value="TreeGrafter"/>
</dbReference>
<evidence type="ECO:0000256" key="4">
    <source>
        <dbReference type="ARBA" id="ARBA00022475"/>
    </source>
</evidence>
<sequence length="369" mass="43297">MINIVQSAGTLVTAQETRIDYVTFRLHYTFTVGMLLVFFIILTTTQLVGEPLICEGRERSVSNAINSYCWSHSTFVIPNAFYKDVPEEVPHLGIDSTQDPREFYYLTYYQWVYFMLLFQAILFYIPRWLWKIWEGGKMKTLTKDLHNVLMPEEELNEKFTALRTYLVKSWTAHNAYAAKYYFCEILTLVNVVGQFFLLDVFLNGKFIGLGGKVASFYTSHEYIHRVNITENMKGNPLLMLFPRMSKCLFRGYGKSASVEVEDVLCIMSLNVFNEKIFIILWFWYVLLAIFTCVSLIMNFFLIISSSIRLYALQTRFYLVNDKDFKLLVHKGSFGDWLLMDMIGRNMDSFIFKDLISEVAREICTYYKHL</sequence>
<dbReference type="GO" id="GO:0034220">
    <property type="term" value="P:monoatomic ion transmembrane transport"/>
    <property type="evidence" value="ECO:0007669"/>
    <property type="project" value="UniProtKB-KW"/>
</dbReference>
<evidence type="ECO:0000256" key="12">
    <source>
        <dbReference type="RuleBase" id="RU010713"/>
    </source>
</evidence>
<gene>
    <name evidence="13" type="primary">shakB</name>
    <name evidence="12" type="synonym">inx</name>
    <name evidence="13" type="ORF">TNIN_52341</name>
</gene>
<dbReference type="GO" id="GO:0005921">
    <property type="term" value="C:gap junction"/>
    <property type="evidence" value="ECO:0007669"/>
    <property type="project" value="UniProtKB-SubCell"/>
</dbReference>
<evidence type="ECO:0000256" key="11">
    <source>
        <dbReference type="ARBA" id="ARBA00023303"/>
    </source>
</evidence>
<accession>A0A8X6IAC0</accession>
<evidence type="ECO:0000256" key="2">
    <source>
        <dbReference type="ARBA" id="ARBA00004651"/>
    </source>
</evidence>
<keyword evidence="8 12" id="KW-1133">Transmembrane helix</keyword>
<keyword evidence="3 12" id="KW-0813">Transport</keyword>
<organism evidence="13 14">
    <name type="scientific">Trichonephila inaurata madagascariensis</name>
    <dbReference type="NCBI Taxonomy" id="2747483"/>
    <lineage>
        <taxon>Eukaryota</taxon>
        <taxon>Metazoa</taxon>
        <taxon>Ecdysozoa</taxon>
        <taxon>Arthropoda</taxon>
        <taxon>Chelicerata</taxon>
        <taxon>Arachnida</taxon>
        <taxon>Araneae</taxon>
        <taxon>Araneomorphae</taxon>
        <taxon>Entelegynae</taxon>
        <taxon>Araneoidea</taxon>
        <taxon>Nephilidae</taxon>
        <taxon>Trichonephila</taxon>
        <taxon>Trichonephila inaurata</taxon>
    </lineage>
</organism>
<dbReference type="InterPro" id="IPR000990">
    <property type="entry name" value="Innexin"/>
</dbReference>
<comment type="caution">
    <text evidence="13">The sequence shown here is derived from an EMBL/GenBank/DDBJ whole genome shotgun (WGS) entry which is preliminary data.</text>
</comment>
<dbReference type="GO" id="GO:0005886">
    <property type="term" value="C:plasma membrane"/>
    <property type="evidence" value="ECO:0007669"/>
    <property type="project" value="UniProtKB-SubCell"/>
</dbReference>
<keyword evidence="9 12" id="KW-0406">Ion transport</keyword>
<dbReference type="PANTHER" id="PTHR11893">
    <property type="entry name" value="INNEXIN"/>
    <property type="match status" value="1"/>
</dbReference>
<feature type="transmembrane region" description="Helical" evidence="12">
    <location>
        <begin position="111"/>
        <end position="130"/>
    </location>
</feature>
<keyword evidence="5 12" id="KW-0812">Transmembrane</keyword>
<dbReference type="PANTHER" id="PTHR11893:SF40">
    <property type="entry name" value="INNEXIN SHAKING-B"/>
    <property type="match status" value="1"/>
</dbReference>
<proteinExistence type="inferred from homology"/>
<evidence type="ECO:0000256" key="6">
    <source>
        <dbReference type="ARBA" id="ARBA00022868"/>
    </source>
</evidence>
<keyword evidence="10 12" id="KW-0472">Membrane</keyword>
<evidence type="ECO:0000313" key="13">
    <source>
        <dbReference type="EMBL" id="GFS37883.1"/>
    </source>
</evidence>
<dbReference type="AlphaFoldDB" id="A0A8X6IAC0"/>
<evidence type="ECO:0000256" key="9">
    <source>
        <dbReference type="ARBA" id="ARBA00023065"/>
    </source>
</evidence>
<comment type="function">
    <text evidence="12">Structural component of the gap junctions.</text>
</comment>
<protein>
    <recommendedName>
        <fullName evidence="12">Innexin</fullName>
    </recommendedName>
</protein>
<keyword evidence="6" id="KW-0303">Gap junction</keyword>
<evidence type="ECO:0000256" key="3">
    <source>
        <dbReference type="ARBA" id="ARBA00022448"/>
    </source>
</evidence>
<dbReference type="PRINTS" id="PR01262">
    <property type="entry name" value="INNEXIN"/>
</dbReference>
<dbReference type="Pfam" id="PF00876">
    <property type="entry name" value="Innexin"/>
    <property type="match status" value="1"/>
</dbReference>
<evidence type="ECO:0000256" key="8">
    <source>
        <dbReference type="ARBA" id="ARBA00022989"/>
    </source>
</evidence>
<keyword evidence="7" id="KW-0965">Cell junction</keyword>
<evidence type="ECO:0000256" key="5">
    <source>
        <dbReference type="ARBA" id="ARBA00022692"/>
    </source>
</evidence>
<keyword evidence="11 12" id="KW-0407">Ion channel</keyword>
<evidence type="ECO:0000256" key="1">
    <source>
        <dbReference type="ARBA" id="ARBA00004610"/>
    </source>
</evidence>
<keyword evidence="14" id="KW-1185">Reference proteome</keyword>
<name>A0A8X6IAC0_9ARAC</name>
<evidence type="ECO:0000313" key="14">
    <source>
        <dbReference type="Proteomes" id="UP000886998"/>
    </source>
</evidence>
<dbReference type="PROSITE" id="PS51013">
    <property type="entry name" value="PANNEXIN"/>
    <property type="match status" value="1"/>
</dbReference>
<evidence type="ECO:0000256" key="10">
    <source>
        <dbReference type="ARBA" id="ARBA00023136"/>
    </source>
</evidence>